<dbReference type="InterPro" id="IPR036097">
    <property type="entry name" value="HisK_dim/P_sf"/>
</dbReference>
<evidence type="ECO:0000259" key="18">
    <source>
        <dbReference type="PROSITE" id="PS50894"/>
    </source>
</evidence>
<evidence type="ECO:0000256" key="6">
    <source>
        <dbReference type="ARBA" id="ARBA00022679"/>
    </source>
</evidence>
<evidence type="ECO:0000256" key="12">
    <source>
        <dbReference type="ARBA" id="ARBA00023012"/>
    </source>
</evidence>
<reference evidence="19 20" key="1">
    <citation type="submission" date="2016-10" db="EMBL/GenBank/DDBJ databases">
        <authorList>
            <person name="de Groot N.N."/>
        </authorList>
    </citation>
    <scope>NUCLEOTIDE SEQUENCE [LARGE SCALE GENOMIC DNA]</scope>
    <source>
        <strain evidence="19 20">DSM 6059</strain>
    </source>
</reference>
<keyword evidence="11" id="KW-1133">Transmembrane helix</keyword>
<evidence type="ECO:0000313" key="19">
    <source>
        <dbReference type="EMBL" id="SFD37470.1"/>
    </source>
</evidence>
<evidence type="ECO:0000256" key="2">
    <source>
        <dbReference type="ARBA" id="ARBA00004651"/>
    </source>
</evidence>
<dbReference type="FunFam" id="1.10.287.130:FF:000001">
    <property type="entry name" value="Two-component sensor histidine kinase"/>
    <property type="match status" value="1"/>
</dbReference>
<dbReference type="SUPFAM" id="SSF55874">
    <property type="entry name" value="ATPase domain of HSP90 chaperone/DNA topoisomerase II/histidine kinase"/>
    <property type="match status" value="1"/>
</dbReference>
<evidence type="ECO:0000256" key="4">
    <source>
        <dbReference type="ARBA" id="ARBA00022475"/>
    </source>
</evidence>
<sequence length="630" mass="70240">MKVDQPTVLLVDDEKSNLKVLSELLKADVNICLAISGQQAIDKCISLNPDLILLDVIMPIMDGFETIKKLKAIKSIADIPVIFITGLNSADKEELGLTLGAVDYIVKPFNSAVVKARVATQLEIVRQRKELQTLSTELTHASKIKSRFLANMSHEIRTPLTAVIGYAESILAGEIAEQEKSNAISIIYNSGQHLLSLVNDILDISKIEADKLDVEFLPIQLFQLIEEIRVLVVEKASQKNVKFSIEYQLPLPTQLITDPTRLKQILINLVNNAVKFTEEGYVKLVVRHKEGLLVFAIKDSGIGICDSDLNKLFVAFSQVGRSITGNRGGTGLGLNISKYLSEKLGGNIKVVSEKGVGSCFTVSIALNEVKNSVWVKNEDDITNTIKSSCDPFKHKTQFNGKVLLAEDDEVLRKLFSIILENFGLAVTSVEDGKKLVEIALIEDFDLIFSDIHMPNMGGIEAMTLIKAAGCNSPFIALTANAMKHEVEHYMKAGFNGHLSKPIQRERFAHIINKYLNINSNNKQFEMPRNEIIALKNEFLDELPQYINKIKKALSEQNWQELQFHAHRLNGSSAVFKLNKITKLAAKLESALEKEEFPKNKHKMNNLLDDLFNCAEEASQKCKTVRNESLM</sequence>
<dbReference type="GO" id="GO:0000155">
    <property type="term" value="F:phosphorelay sensor kinase activity"/>
    <property type="evidence" value="ECO:0007669"/>
    <property type="project" value="InterPro"/>
</dbReference>
<evidence type="ECO:0000256" key="10">
    <source>
        <dbReference type="ARBA" id="ARBA00022840"/>
    </source>
</evidence>
<dbReference type="PROSITE" id="PS50894">
    <property type="entry name" value="HPT"/>
    <property type="match status" value="1"/>
</dbReference>
<evidence type="ECO:0000313" key="20">
    <source>
        <dbReference type="Proteomes" id="UP000198862"/>
    </source>
</evidence>
<keyword evidence="12" id="KW-0902">Two-component regulatory system</keyword>
<comment type="subcellular location">
    <subcellularLocation>
        <location evidence="2">Cell membrane</location>
        <topology evidence="2">Multi-pass membrane protein</topology>
    </subcellularLocation>
</comment>
<organism evidence="19 20">
    <name type="scientific">Pseudoalteromonas denitrificans DSM 6059</name>
    <dbReference type="NCBI Taxonomy" id="1123010"/>
    <lineage>
        <taxon>Bacteria</taxon>
        <taxon>Pseudomonadati</taxon>
        <taxon>Pseudomonadota</taxon>
        <taxon>Gammaproteobacteria</taxon>
        <taxon>Alteromonadales</taxon>
        <taxon>Pseudoalteromonadaceae</taxon>
        <taxon>Pseudoalteromonas</taxon>
    </lineage>
</organism>
<evidence type="ECO:0000256" key="5">
    <source>
        <dbReference type="ARBA" id="ARBA00022553"/>
    </source>
</evidence>
<keyword evidence="13" id="KW-0472">Membrane</keyword>
<evidence type="ECO:0000256" key="11">
    <source>
        <dbReference type="ARBA" id="ARBA00022989"/>
    </source>
</evidence>
<keyword evidence="7" id="KW-0812">Transmembrane</keyword>
<feature type="modified residue" description="4-aspartylphosphate" evidence="15">
    <location>
        <position position="55"/>
    </location>
</feature>
<dbReference type="Gene3D" id="3.30.565.10">
    <property type="entry name" value="Histidine kinase-like ATPase, C-terminal domain"/>
    <property type="match status" value="1"/>
</dbReference>
<dbReference type="Gene3D" id="3.40.50.2300">
    <property type="match status" value="2"/>
</dbReference>
<dbReference type="CDD" id="cd16922">
    <property type="entry name" value="HATPase_EvgS-ArcB-TorS-like"/>
    <property type="match status" value="1"/>
</dbReference>
<dbReference type="InterPro" id="IPR003594">
    <property type="entry name" value="HATPase_dom"/>
</dbReference>
<dbReference type="PRINTS" id="PR00344">
    <property type="entry name" value="BCTRLSENSOR"/>
</dbReference>
<feature type="domain" description="Histidine kinase" evidence="16">
    <location>
        <begin position="151"/>
        <end position="368"/>
    </location>
</feature>
<dbReference type="CDD" id="cd00082">
    <property type="entry name" value="HisKA"/>
    <property type="match status" value="1"/>
</dbReference>
<keyword evidence="9 19" id="KW-0418">Kinase</keyword>
<dbReference type="Pfam" id="PF01627">
    <property type="entry name" value="Hpt"/>
    <property type="match status" value="1"/>
</dbReference>
<accession>A0A1I1S3D8</accession>
<dbReference type="EC" id="2.7.13.3" evidence="3"/>
<dbReference type="PANTHER" id="PTHR45339">
    <property type="entry name" value="HYBRID SIGNAL TRANSDUCTION HISTIDINE KINASE J"/>
    <property type="match status" value="1"/>
</dbReference>
<feature type="domain" description="HPt" evidence="18">
    <location>
        <begin position="527"/>
        <end position="624"/>
    </location>
</feature>
<feature type="modified residue" description="4-aspartylphosphate" evidence="15">
    <location>
        <position position="450"/>
    </location>
</feature>
<dbReference type="GO" id="GO:0005886">
    <property type="term" value="C:plasma membrane"/>
    <property type="evidence" value="ECO:0007669"/>
    <property type="project" value="UniProtKB-SubCell"/>
</dbReference>
<name>A0A1I1S3D8_9GAMM</name>
<dbReference type="Pfam" id="PF00512">
    <property type="entry name" value="HisKA"/>
    <property type="match status" value="1"/>
</dbReference>
<dbReference type="RefSeq" id="WP_091989669.1">
    <property type="nucleotide sequence ID" value="NZ_FOLO01000052.1"/>
</dbReference>
<keyword evidence="20" id="KW-1185">Reference proteome</keyword>
<evidence type="ECO:0000256" key="3">
    <source>
        <dbReference type="ARBA" id="ARBA00012438"/>
    </source>
</evidence>
<dbReference type="SMART" id="SM00073">
    <property type="entry name" value="HPT"/>
    <property type="match status" value="1"/>
</dbReference>
<dbReference type="Pfam" id="PF02518">
    <property type="entry name" value="HATPase_c"/>
    <property type="match status" value="1"/>
</dbReference>
<dbReference type="PROSITE" id="PS50110">
    <property type="entry name" value="RESPONSE_REGULATORY"/>
    <property type="match status" value="2"/>
</dbReference>
<protein>
    <recommendedName>
        <fullName evidence="3">histidine kinase</fullName>
        <ecNumber evidence="3">2.7.13.3</ecNumber>
    </recommendedName>
</protein>
<evidence type="ECO:0000259" key="16">
    <source>
        <dbReference type="PROSITE" id="PS50109"/>
    </source>
</evidence>
<comment type="catalytic activity">
    <reaction evidence="1">
        <text>ATP + protein L-histidine = ADP + protein N-phospho-L-histidine.</text>
        <dbReference type="EC" id="2.7.13.3"/>
    </reaction>
</comment>
<evidence type="ECO:0000256" key="13">
    <source>
        <dbReference type="ARBA" id="ARBA00023136"/>
    </source>
</evidence>
<feature type="modified residue" description="Phosphohistidine" evidence="14">
    <location>
        <position position="566"/>
    </location>
</feature>
<evidence type="ECO:0000256" key="15">
    <source>
        <dbReference type="PROSITE-ProRule" id="PRU00169"/>
    </source>
</evidence>
<dbReference type="InterPro" id="IPR001789">
    <property type="entry name" value="Sig_transdc_resp-reg_receiver"/>
</dbReference>
<evidence type="ECO:0000256" key="8">
    <source>
        <dbReference type="ARBA" id="ARBA00022741"/>
    </source>
</evidence>
<evidence type="ECO:0000256" key="7">
    <source>
        <dbReference type="ARBA" id="ARBA00022692"/>
    </source>
</evidence>
<dbReference type="STRING" id="1123010.SAMN02745724_04336"/>
<evidence type="ECO:0000256" key="14">
    <source>
        <dbReference type="PROSITE-ProRule" id="PRU00110"/>
    </source>
</evidence>
<proteinExistence type="predicted"/>
<dbReference type="InterPro" id="IPR004358">
    <property type="entry name" value="Sig_transdc_His_kin-like_C"/>
</dbReference>
<evidence type="ECO:0000256" key="9">
    <source>
        <dbReference type="ARBA" id="ARBA00022777"/>
    </source>
</evidence>
<dbReference type="FunFam" id="3.30.565.10:FF:000010">
    <property type="entry name" value="Sensor histidine kinase RcsC"/>
    <property type="match status" value="1"/>
</dbReference>
<dbReference type="InterPro" id="IPR008207">
    <property type="entry name" value="Sig_transdc_His_kin_Hpt_dom"/>
</dbReference>
<dbReference type="SMART" id="SM00388">
    <property type="entry name" value="HisKA"/>
    <property type="match status" value="1"/>
</dbReference>
<dbReference type="InterPro" id="IPR005467">
    <property type="entry name" value="His_kinase_dom"/>
</dbReference>
<dbReference type="SMART" id="SM00448">
    <property type="entry name" value="REC"/>
    <property type="match status" value="2"/>
</dbReference>
<dbReference type="PROSITE" id="PS50109">
    <property type="entry name" value="HIS_KIN"/>
    <property type="match status" value="1"/>
</dbReference>
<dbReference type="InterPro" id="IPR003661">
    <property type="entry name" value="HisK_dim/P_dom"/>
</dbReference>
<gene>
    <name evidence="19" type="ORF">SAMN02745724_04336</name>
</gene>
<dbReference type="SUPFAM" id="SSF47384">
    <property type="entry name" value="Homodimeric domain of signal transducing histidine kinase"/>
    <property type="match status" value="1"/>
</dbReference>
<evidence type="ECO:0000256" key="1">
    <source>
        <dbReference type="ARBA" id="ARBA00000085"/>
    </source>
</evidence>
<dbReference type="CDD" id="cd17546">
    <property type="entry name" value="REC_hyHK_CKI1_RcsC-like"/>
    <property type="match status" value="1"/>
</dbReference>
<dbReference type="OrthoDB" id="9810730at2"/>
<dbReference type="SUPFAM" id="SSF52172">
    <property type="entry name" value="CheY-like"/>
    <property type="match status" value="2"/>
</dbReference>
<dbReference type="SUPFAM" id="SSF47226">
    <property type="entry name" value="Histidine-containing phosphotransfer domain, HPT domain"/>
    <property type="match status" value="1"/>
</dbReference>
<dbReference type="InterPro" id="IPR036890">
    <property type="entry name" value="HATPase_C_sf"/>
</dbReference>
<keyword evidence="10" id="KW-0067">ATP-binding</keyword>
<dbReference type="Gene3D" id="1.20.120.160">
    <property type="entry name" value="HPT domain"/>
    <property type="match status" value="1"/>
</dbReference>
<dbReference type="GO" id="GO:0005524">
    <property type="term" value="F:ATP binding"/>
    <property type="evidence" value="ECO:0007669"/>
    <property type="project" value="UniProtKB-KW"/>
</dbReference>
<keyword evidence="4" id="KW-1003">Cell membrane</keyword>
<keyword evidence="6" id="KW-0808">Transferase</keyword>
<dbReference type="Proteomes" id="UP000198862">
    <property type="component" value="Unassembled WGS sequence"/>
</dbReference>
<feature type="domain" description="Response regulatory" evidence="17">
    <location>
        <begin position="7"/>
        <end position="122"/>
    </location>
</feature>
<evidence type="ECO:0000259" key="17">
    <source>
        <dbReference type="PROSITE" id="PS50110"/>
    </source>
</evidence>
<keyword evidence="5 15" id="KW-0597">Phosphoprotein</keyword>
<dbReference type="AlphaFoldDB" id="A0A1I1S3D8"/>
<feature type="domain" description="Response regulatory" evidence="17">
    <location>
        <begin position="401"/>
        <end position="515"/>
    </location>
</feature>
<dbReference type="SMART" id="SM00387">
    <property type="entry name" value="HATPase_c"/>
    <property type="match status" value="1"/>
</dbReference>
<dbReference type="InterPro" id="IPR036641">
    <property type="entry name" value="HPT_dom_sf"/>
</dbReference>
<dbReference type="PANTHER" id="PTHR45339:SF1">
    <property type="entry name" value="HYBRID SIGNAL TRANSDUCTION HISTIDINE KINASE J"/>
    <property type="match status" value="1"/>
</dbReference>
<dbReference type="InterPro" id="IPR011006">
    <property type="entry name" value="CheY-like_superfamily"/>
</dbReference>
<dbReference type="Gene3D" id="1.10.287.130">
    <property type="match status" value="1"/>
</dbReference>
<dbReference type="EMBL" id="FOLO01000052">
    <property type="protein sequence ID" value="SFD37470.1"/>
    <property type="molecule type" value="Genomic_DNA"/>
</dbReference>
<keyword evidence="8" id="KW-0547">Nucleotide-binding</keyword>
<dbReference type="Pfam" id="PF00072">
    <property type="entry name" value="Response_reg"/>
    <property type="match status" value="2"/>
</dbReference>